<sequence>MNKKLIIMLLAMFVAGTTDLFSQSMNKRTEETPQSVIANVHKAAQLLKEKGSEALAVLTDPKSEFNDRDAYLFIIDVDKSLVVSNPRFPERTGGNIREHLDWSGKHYGVELCEVAMRGGGWIEFVWPKPGTEKGVRKVSYIYPIPGMRYTVCAGIYNDSMTLDELNALTGYGKRKVVVIFEVTPTAEGKADYFKMGAALKEELQRMPGFISVERFASVNNEGKFLSLSFWESEEAAAGWRNQVNHRQSQKAGHDKLFDSYRISVGEIVREYTDRKRGAAPADSNEYLGID</sequence>
<keyword evidence="1" id="KW-0732">Signal</keyword>
<evidence type="ECO:0000259" key="2">
    <source>
        <dbReference type="PROSITE" id="PS51725"/>
    </source>
</evidence>
<dbReference type="InterPro" id="IPR004010">
    <property type="entry name" value="Double_Cache_2"/>
</dbReference>
<evidence type="ECO:0000313" key="3">
    <source>
        <dbReference type="EMBL" id="GKI19418.1"/>
    </source>
</evidence>
<dbReference type="Gene3D" id="3.30.70.100">
    <property type="match status" value="1"/>
</dbReference>
<dbReference type="InterPro" id="IPR011008">
    <property type="entry name" value="Dimeric_a/b-barrel"/>
</dbReference>
<proteinExistence type="predicted"/>
<evidence type="ECO:0000256" key="1">
    <source>
        <dbReference type="SAM" id="SignalP"/>
    </source>
</evidence>
<dbReference type="Gene3D" id="3.30.450.20">
    <property type="entry name" value="PAS domain"/>
    <property type="match status" value="1"/>
</dbReference>
<comment type="caution">
    <text evidence="3">The sequence shown here is derived from an EMBL/GenBank/DDBJ whole genome shotgun (WGS) entry which is preliminary data.</text>
</comment>
<dbReference type="PANTHER" id="PTHR37811">
    <property type="entry name" value="BLL5343 PROTEIN"/>
    <property type="match status" value="1"/>
</dbReference>
<dbReference type="Proteomes" id="UP001055105">
    <property type="component" value="Unassembled WGS sequence"/>
</dbReference>
<dbReference type="PANTHER" id="PTHR37811:SF2">
    <property type="entry name" value="ABM DOMAIN-CONTAINING PROTEIN"/>
    <property type="match status" value="1"/>
</dbReference>
<dbReference type="EMBL" id="BQOL01000001">
    <property type="protein sequence ID" value="GKI19418.1"/>
    <property type="molecule type" value="Genomic_DNA"/>
</dbReference>
<dbReference type="Pfam" id="PF08269">
    <property type="entry name" value="dCache_2"/>
    <property type="match status" value="1"/>
</dbReference>
<dbReference type="InterPro" id="IPR007138">
    <property type="entry name" value="ABM_dom"/>
</dbReference>
<dbReference type="AlphaFoldDB" id="A0AA37P453"/>
<dbReference type="RefSeq" id="WP_244076690.1">
    <property type="nucleotide sequence ID" value="NZ_AP025581.1"/>
</dbReference>
<accession>A0AA37P453</accession>
<organism evidence="3 4">
    <name type="scientific">Alistipes finegoldii</name>
    <dbReference type="NCBI Taxonomy" id="214856"/>
    <lineage>
        <taxon>Bacteria</taxon>
        <taxon>Pseudomonadati</taxon>
        <taxon>Bacteroidota</taxon>
        <taxon>Bacteroidia</taxon>
        <taxon>Bacteroidales</taxon>
        <taxon>Rikenellaceae</taxon>
        <taxon>Alistipes</taxon>
    </lineage>
</organism>
<feature type="domain" description="ABM" evidence="2">
    <location>
        <begin position="176"/>
        <end position="264"/>
    </location>
</feature>
<feature type="chain" id="PRO_5041258317" description="ABM domain-containing protein" evidence="1">
    <location>
        <begin position="21"/>
        <end position="290"/>
    </location>
</feature>
<feature type="signal peptide" evidence="1">
    <location>
        <begin position="1"/>
        <end position="20"/>
    </location>
</feature>
<reference evidence="3" key="1">
    <citation type="submission" date="2022-01" db="EMBL/GenBank/DDBJ databases">
        <title>Novel bile acid biosynthetic pathways are enriched in the microbiome of centenarians.</title>
        <authorList>
            <person name="Sato Y."/>
            <person name="Atarashi K."/>
            <person name="Plichta R.D."/>
            <person name="Arai Y."/>
            <person name="Sasajima S."/>
            <person name="Kearney M.S."/>
            <person name="Suda W."/>
            <person name="Takeshita K."/>
            <person name="Sasaki T."/>
            <person name="Okamoto S."/>
            <person name="Skelly N.A."/>
            <person name="Okamura Y."/>
            <person name="Vlamakis H."/>
            <person name="Li Y."/>
            <person name="Tanoue T."/>
            <person name="Takei H."/>
            <person name="Nittono H."/>
            <person name="Narushima S."/>
            <person name="Irie J."/>
            <person name="Itoh H."/>
            <person name="Moriya K."/>
            <person name="Sugiura Y."/>
            <person name="Suematsu M."/>
            <person name="Moritoki N."/>
            <person name="Shibata S."/>
            <person name="Littman R.D."/>
            <person name="Fischbach A.M."/>
            <person name="Uwamino Y."/>
            <person name="Inoue T."/>
            <person name="Honda A."/>
            <person name="Hattori M."/>
            <person name="Murai T."/>
            <person name="Xavier J.R."/>
            <person name="Hirose N."/>
            <person name="Honda K."/>
        </authorList>
    </citation>
    <scope>NUCLEOTIDE SEQUENCE</scope>
    <source>
        <strain evidence="3">CE91-St16</strain>
    </source>
</reference>
<dbReference type="InterPro" id="IPR052936">
    <property type="entry name" value="Jasmonate_Hydroxylase-like"/>
</dbReference>
<dbReference type="SUPFAM" id="SSF54909">
    <property type="entry name" value="Dimeric alpha+beta barrel"/>
    <property type="match status" value="1"/>
</dbReference>
<protein>
    <recommendedName>
        <fullName evidence="2">ABM domain-containing protein</fullName>
    </recommendedName>
</protein>
<evidence type="ECO:0000313" key="4">
    <source>
        <dbReference type="Proteomes" id="UP001055105"/>
    </source>
</evidence>
<dbReference type="PROSITE" id="PS51725">
    <property type="entry name" value="ABM"/>
    <property type="match status" value="1"/>
</dbReference>
<name>A0AA37P453_9BACT</name>
<gene>
    <name evidence="3" type="ORF">CE91St16_23260</name>
</gene>
<dbReference type="Pfam" id="PF03992">
    <property type="entry name" value="ABM"/>
    <property type="match status" value="1"/>
</dbReference>